<dbReference type="Proteomes" id="UP001066276">
    <property type="component" value="Chromosome 7"/>
</dbReference>
<dbReference type="PANTHER" id="PTHR36857:SF1">
    <property type="entry name" value="SPERMATOGENESIS-ASSOCIATED PROTEIN 25"/>
    <property type="match status" value="1"/>
</dbReference>
<dbReference type="InterPro" id="IPR029192">
    <property type="entry name" value="SPATA25"/>
</dbReference>
<feature type="region of interest" description="Disordered" evidence="1">
    <location>
        <begin position="50"/>
        <end position="79"/>
    </location>
</feature>
<evidence type="ECO:0000256" key="1">
    <source>
        <dbReference type="SAM" id="MobiDB-lite"/>
    </source>
</evidence>
<gene>
    <name evidence="2" type="ORF">NDU88_001814</name>
</gene>
<name>A0AAV7PC99_PLEWA</name>
<protein>
    <submittedName>
        <fullName evidence="2">Uncharacterized protein</fullName>
    </submittedName>
</protein>
<dbReference type="GO" id="GO:0007283">
    <property type="term" value="P:spermatogenesis"/>
    <property type="evidence" value="ECO:0007669"/>
    <property type="project" value="TreeGrafter"/>
</dbReference>
<feature type="compositionally biased region" description="Basic and acidic residues" evidence="1">
    <location>
        <begin position="50"/>
        <end position="59"/>
    </location>
</feature>
<accession>A0AAV7PC99</accession>
<dbReference type="AlphaFoldDB" id="A0AAV7PC99"/>
<feature type="compositionally biased region" description="Polar residues" evidence="1">
    <location>
        <begin position="68"/>
        <end position="79"/>
    </location>
</feature>
<organism evidence="2 3">
    <name type="scientific">Pleurodeles waltl</name>
    <name type="common">Iberian ribbed newt</name>
    <dbReference type="NCBI Taxonomy" id="8319"/>
    <lineage>
        <taxon>Eukaryota</taxon>
        <taxon>Metazoa</taxon>
        <taxon>Chordata</taxon>
        <taxon>Craniata</taxon>
        <taxon>Vertebrata</taxon>
        <taxon>Euteleostomi</taxon>
        <taxon>Amphibia</taxon>
        <taxon>Batrachia</taxon>
        <taxon>Caudata</taxon>
        <taxon>Salamandroidea</taxon>
        <taxon>Salamandridae</taxon>
        <taxon>Pleurodelinae</taxon>
        <taxon>Pleurodeles</taxon>
    </lineage>
</organism>
<evidence type="ECO:0000313" key="2">
    <source>
        <dbReference type="EMBL" id="KAJ1123343.1"/>
    </source>
</evidence>
<feature type="region of interest" description="Disordered" evidence="1">
    <location>
        <begin position="1"/>
        <end position="21"/>
    </location>
</feature>
<dbReference type="PANTHER" id="PTHR36857">
    <property type="entry name" value="SPERMATOGENESIS-ASSOCIATED PROTEIN 25"/>
    <property type="match status" value="1"/>
</dbReference>
<reference evidence="2" key="1">
    <citation type="journal article" date="2022" name="bioRxiv">
        <title>Sequencing and chromosome-scale assembly of the giantPleurodeles waltlgenome.</title>
        <authorList>
            <person name="Brown T."/>
            <person name="Elewa A."/>
            <person name="Iarovenko S."/>
            <person name="Subramanian E."/>
            <person name="Araus A.J."/>
            <person name="Petzold A."/>
            <person name="Susuki M."/>
            <person name="Suzuki K.-i.T."/>
            <person name="Hayashi T."/>
            <person name="Toyoda A."/>
            <person name="Oliveira C."/>
            <person name="Osipova E."/>
            <person name="Leigh N.D."/>
            <person name="Simon A."/>
            <person name="Yun M.H."/>
        </authorList>
    </citation>
    <scope>NUCLEOTIDE SEQUENCE</scope>
    <source>
        <strain evidence="2">20211129_DDA</strain>
        <tissue evidence="2">Liver</tissue>
    </source>
</reference>
<comment type="caution">
    <text evidence="2">The sequence shown here is derived from an EMBL/GenBank/DDBJ whole genome shotgun (WGS) entry which is preliminary data.</text>
</comment>
<dbReference type="EMBL" id="JANPWB010000011">
    <property type="protein sequence ID" value="KAJ1123343.1"/>
    <property type="molecule type" value="Genomic_DNA"/>
</dbReference>
<proteinExistence type="predicted"/>
<sequence length="236" mass="26238">MARMNLYYDKPMKPPGGRTTQLLATHPFQRGVGLPGSSWGLRHNDHRTRHPQEFQHSDQYEDSGWNYPASTDDSGPASLSSGFYHSSPYTPSALGHPVTRKYLGDMGRPMGDFPMLVWGLPQGPNFVMHSDMSKPRLRATNRSTTPNICILALAMMIAGIPTVPVPGVREEDMIATAQAFMEGRLNMETGLEYRWRAEHPTSHGQLTIVEGIPGSRDGPRTRNRSSPSQYILSGEF</sequence>
<evidence type="ECO:0000313" key="3">
    <source>
        <dbReference type="Proteomes" id="UP001066276"/>
    </source>
</evidence>
<feature type="region of interest" description="Disordered" evidence="1">
    <location>
        <begin position="204"/>
        <end position="236"/>
    </location>
</feature>
<feature type="compositionally biased region" description="Polar residues" evidence="1">
    <location>
        <begin position="224"/>
        <end position="236"/>
    </location>
</feature>
<keyword evidence="3" id="KW-1185">Reference proteome</keyword>
<dbReference type="Pfam" id="PF15218">
    <property type="entry name" value="SPATA25"/>
    <property type="match status" value="1"/>
</dbReference>